<proteinExistence type="predicted"/>
<dbReference type="AlphaFoldDB" id="A0AA36H1W2"/>
<reference evidence="1" key="1">
    <citation type="submission" date="2023-07" db="EMBL/GenBank/DDBJ databases">
        <authorList>
            <consortium name="CYATHOMIX"/>
        </authorList>
    </citation>
    <scope>NUCLEOTIDE SEQUENCE</scope>
    <source>
        <strain evidence="1">N/A</strain>
    </source>
</reference>
<keyword evidence="2" id="KW-1185">Reference proteome</keyword>
<evidence type="ECO:0000313" key="2">
    <source>
        <dbReference type="Proteomes" id="UP001176961"/>
    </source>
</evidence>
<evidence type="ECO:0000313" key="1">
    <source>
        <dbReference type="EMBL" id="CAJ0602093.1"/>
    </source>
</evidence>
<gene>
    <name evidence="1" type="ORF">CYNAS_LOCUS14076</name>
</gene>
<dbReference type="Proteomes" id="UP001176961">
    <property type="component" value="Unassembled WGS sequence"/>
</dbReference>
<name>A0AA36H1W2_CYLNA</name>
<organism evidence="1 2">
    <name type="scientific">Cylicocyclus nassatus</name>
    <name type="common">Nematode worm</name>
    <dbReference type="NCBI Taxonomy" id="53992"/>
    <lineage>
        <taxon>Eukaryota</taxon>
        <taxon>Metazoa</taxon>
        <taxon>Ecdysozoa</taxon>
        <taxon>Nematoda</taxon>
        <taxon>Chromadorea</taxon>
        <taxon>Rhabditida</taxon>
        <taxon>Rhabditina</taxon>
        <taxon>Rhabditomorpha</taxon>
        <taxon>Strongyloidea</taxon>
        <taxon>Strongylidae</taxon>
        <taxon>Cylicocyclus</taxon>
    </lineage>
</organism>
<protein>
    <submittedName>
        <fullName evidence="1">Uncharacterized protein</fullName>
    </submittedName>
</protein>
<accession>A0AA36H1W2</accession>
<dbReference type="EMBL" id="CATQJL010000305">
    <property type="protein sequence ID" value="CAJ0602093.1"/>
    <property type="molecule type" value="Genomic_DNA"/>
</dbReference>
<sequence>MIIRKWMQCGLSNTLDRKGFWSTCILGIDIGEHLIGMVRKSIRHYCDQDIEERLQWMGVNNLQILSGSRWLF</sequence>
<comment type="caution">
    <text evidence="1">The sequence shown here is derived from an EMBL/GenBank/DDBJ whole genome shotgun (WGS) entry which is preliminary data.</text>
</comment>